<dbReference type="OrthoDB" id="5420711at2759"/>
<dbReference type="PANTHER" id="PTHR38790:SF4">
    <property type="entry name" value="2EXR DOMAIN-CONTAINING PROTEIN"/>
    <property type="match status" value="1"/>
</dbReference>
<dbReference type="AlphaFoldDB" id="A0A6A6APQ2"/>
<dbReference type="EMBL" id="ML977499">
    <property type="protein sequence ID" value="KAF2133516.1"/>
    <property type="molecule type" value="Genomic_DNA"/>
</dbReference>
<proteinExistence type="predicted"/>
<dbReference type="Proteomes" id="UP000799771">
    <property type="component" value="Unassembled WGS sequence"/>
</dbReference>
<sequence>MTPTTTTSDGLPASPLLRLPLELRLMIYEYLLFPSTHPTTGSGTSIANLLPDFHTYYSADTNNDPFTLSVRTIDPWLGGQPKSWRRRSTYYVRTGAFLTSSTPTTYRILLSPYTAHLRHTIPSLLSLNHQIHAEATKTFYATYTFSFHTAIEAIVPFLTDLTPLARQSVRTLHFTKKVLPYTKEFDRAEWARACAFLGAGGMQGLRCVHLGVVVGRPATGWEGVGMISSAGFEELVRVRRGGVDLEWVEQVLAIGGLGEVRVEALVERCAVPVSETMAFWVAFSRGVVEGGFVGLRVLCR</sequence>
<keyword evidence="2" id="KW-1185">Reference proteome</keyword>
<organism evidence="1 2">
    <name type="scientific">Dothidotthia symphoricarpi CBS 119687</name>
    <dbReference type="NCBI Taxonomy" id="1392245"/>
    <lineage>
        <taxon>Eukaryota</taxon>
        <taxon>Fungi</taxon>
        <taxon>Dikarya</taxon>
        <taxon>Ascomycota</taxon>
        <taxon>Pezizomycotina</taxon>
        <taxon>Dothideomycetes</taxon>
        <taxon>Pleosporomycetidae</taxon>
        <taxon>Pleosporales</taxon>
        <taxon>Dothidotthiaceae</taxon>
        <taxon>Dothidotthia</taxon>
    </lineage>
</organism>
<dbReference type="PANTHER" id="PTHR38790">
    <property type="entry name" value="2EXR DOMAIN-CONTAINING PROTEIN-RELATED"/>
    <property type="match status" value="1"/>
</dbReference>
<reference evidence="1" key="1">
    <citation type="journal article" date="2020" name="Stud. Mycol.">
        <title>101 Dothideomycetes genomes: a test case for predicting lifestyles and emergence of pathogens.</title>
        <authorList>
            <person name="Haridas S."/>
            <person name="Albert R."/>
            <person name="Binder M."/>
            <person name="Bloem J."/>
            <person name="Labutti K."/>
            <person name="Salamov A."/>
            <person name="Andreopoulos B."/>
            <person name="Baker S."/>
            <person name="Barry K."/>
            <person name="Bills G."/>
            <person name="Bluhm B."/>
            <person name="Cannon C."/>
            <person name="Castanera R."/>
            <person name="Culley D."/>
            <person name="Daum C."/>
            <person name="Ezra D."/>
            <person name="Gonzalez J."/>
            <person name="Henrissat B."/>
            <person name="Kuo A."/>
            <person name="Liang C."/>
            <person name="Lipzen A."/>
            <person name="Lutzoni F."/>
            <person name="Magnuson J."/>
            <person name="Mondo S."/>
            <person name="Nolan M."/>
            <person name="Ohm R."/>
            <person name="Pangilinan J."/>
            <person name="Park H.-J."/>
            <person name="Ramirez L."/>
            <person name="Alfaro M."/>
            <person name="Sun H."/>
            <person name="Tritt A."/>
            <person name="Yoshinaga Y."/>
            <person name="Zwiers L.-H."/>
            <person name="Turgeon B."/>
            <person name="Goodwin S."/>
            <person name="Spatafora J."/>
            <person name="Crous P."/>
            <person name="Grigoriev I."/>
        </authorList>
    </citation>
    <scope>NUCLEOTIDE SEQUENCE</scope>
    <source>
        <strain evidence="1">CBS 119687</strain>
    </source>
</reference>
<gene>
    <name evidence="1" type="ORF">P153DRAFT_281670</name>
</gene>
<dbReference type="GeneID" id="54403583"/>
<name>A0A6A6APQ2_9PLEO</name>
<evidence type="ECO:0000313" key="1">
    <source>
        <dbReference type="EMBL" id="KAF2133516.1"/>
    </source>
</evidence>
<protein>
    <submittedName>
        <fullName evidence="1">Uncharacterized protein</fullName>
    </submittedName>
</protein>
<accession>A0A6A6APQ2</accession>
<evidence type="ECO:0000313" key="2">
    <source>
        <dbReference type="Proteomes" id="UP000799771"/>
    </source>
</evidence>
<dbReference type="RefSeq" id="XP_033527903.1">
    <property type="nucleotide sequence ID" value="XM_033663151.1"/>
</dbReference>